<reference evidence="7" key="1">
    <citation type="submission" date="2022-05" db="EMBL/GenBank/DDBJ databases">
        <title>Comparative Genomics of Spacecraft Associated Microbes.</title>
        <authorList>
            <person name="Tran M.T."/>
            <person name="Wright A."/>
            <person name="Seuylemezian A."/>
            <person name="Eisen J."/>
            <person name="Coil D."/>
        </authorList>
    </citation>
    <scope>NUCLEOTIDE SEQUENCE</scope>
    <source>
        <strain evidence="7">214.1.1</strain>
    </source>
</reference>
<dbReference type="GO" id="GO:0000166">
    <property type="term" value="F:nucleotide binding"/>
    <property type="evidence" value="ECO:0007669"/>
    <property type="project" value="UniProtKB-KW"/>
</dbReference>
<evidence type="ECO:0000256" key="4">
    <source>
        <dbReference type="ARBA" id="ARBA00034320"/>
    </source>
</evidence>
<keyword evidence="3" id="KW-0143">Chaperone</keyword>
<dbReference type="SUPFAM" id="SSF52540">
    <property type="entry name" value="P-loop containing nucleoside triphosphate hydrolases"/>
    <property type="match status" value="1"/>
</dbReference>
<dbReference type="CDD" id="cd03112">
    <property type="entry name" value="CobW-like"/>
    <property type="match status" value="1"/>
</dbReference>
<dbReference type="AlphaFoldDB" id="A0A9X2DMX7"/>
<accession>A0A9X2DMX7</accession>
<evidence type="ECO:0000256" key="1">
    <source>
        <dbReference type="ARBA" id="ARBA00022741"/>
    </source>
</evidence>
<evidence type="ECO:0000259" key="6">
    <source>
        <dbReference type="SMART" id="SM00833"/>
    </source>
</evidence>
<dbReference type="InterPro" id="IPR003495">
    <property type="entry name" value="CobW/HypB/UreG_nucleotide-bd"/>
</dbReference>
<dbReference type="InterPro" id="IPR036627">
    <property type="entry name" value="CobW-likC_sf"/>
</dbReference>
<dbReference type="SUPFAM" id="SSF90002">
    <property type="entry name" value="Hypothetical protein YjiA, C-terminal domain"/>
    <property type="match status" value="1"/>
</dbReference>
<keyword evidence="8" id="KW-1185">Reference proteome</keyword>
<comment type="similarity">
    <text evidence="4">Belongs to the SIMIBI class G3E GTPase family. ZNG1 subfamily.</text>
</comment>
<dbReference type="Proteomes" id="UP001139179">
    <property type="component" value="Unassembled WGS sequence"/>
</dbReference>
<comment type="catalytic activity">
    <reaction evidence="5">
        <text>GTP + H2O = GDP + phosphate + H(+)</text>
        <dbReference type="Rhea" id="RHEA:19669"/>
        <dbReference type="ChEBI" id="CHEBI:15377"/>
        <dbReference type="ChEBI" id="CHEBI:15378"/>
        <dbReference type="ChEBI" id="CHEBI:37565"/>
        <dbReference type="ChEBI" id="CHEBI:43474"/>
        <dbReference type="ChEBI" id="CHEBI:58189"/>
    </reaction>
    <physiologicalReaction direction="left-to-right" evidence="5">
        <dbReference type="Rhea" id="RHEA:19670"/>
    </physiologicalReaction>
</comment>
<comment type="caution">
    <text evidence="7">The sequence shown here is derived from an EMBL/GenBank/DDBJ whole genome shotgun (WGS) entry which is preliminary data.</text>
</comment>
<dbReference type="InterPro" id="IPR027417">
    <property type="entry name" value="P-loop_NTPase"/>
</dbReference>
<evidence type="ECO:0000256" key="2">
    <source>
        <dbReference type="ARBA" id="ARBA00022801"/>
    </source>
</evidence>
<dbReference type="InterPro" id="IPR051316">
    <property type="entry name" value="Zinc-reg_GTPase_activator"/>
</dbReference>
<dbReference type="Gene3D" id="3.40.50.300">
    <property type="entry name" value="P-loop containing nucleotide triphosphate hydrolases"/>
    <property type="match status" value="1"/>
</dbReference>
<dbReference type="InterPro" id="IPR011629">
    <property type="entry name" value="CobW-like_C"/>
</dbReference>
<keyword evidence="1" id="KW-0547">Nucleotide-binding</keyword>
<name>A0A9X2DMX7_9BACI</name>
<protein>
    <submittedName>
        <fullName evidence="7">GTP-binding protein</fullName>
    </submittedName>
</protein>
<dbReference type="RefSeq" id="WP_251222254.1">
    <property type="nucleotide sequence ID" value="NZ_JAMBOL010000003.1"/>
</dbReference>
<dbReference type="PANTHER" id="PTHR13748">
    <property type="entry name" value="COBW-RELATED"/>
    <property type="match status" value="1"/>
</dbReference>
<evidence type="ECO:0000256" key="5">
    <source>
        <dbReference type="ARBA" id="ARBA00049117"/>
    </source>
</evidence>
<evidence type="ECO:0000313" key="7">
    <source>
        <dbReference type="EMBL" id="MCM3713431.1"/>
    </source>
</evidence>
<dbReference type="GO" id="GO:0005737">
    <property type="term" value="C:cytoplasm"/>
    <property type="evidence" value="ECO:0007669"/>
    <property type="project" value="TreeGrafter"/>
</dbReference>
<proteinExistence type="inferred from homology"/>
<feature type="domain" description="CobW C-terminal" evidence="6">
    <location>
        <begin position="227"/>
        <end position="313"/>
    </location>
</feature>
<dbReference type="GO" id="GO:0016787">
    <property type="term" value="F:hydrolase activity"/>
    <property type="evidence" value="ECO:0007669"/>
    <property type="project" value="UniProtKB-KW"/>
</dbReference>
<dbReference type="EMBL" id="JAMBOL010000003">
    <property type="protein sequence ID" value="MCM3713431.1"/>
    <property type="molecule type" value="Genomic_DNA"/>
</dbReference>
<dbReference type="PANTHER" id="PTHR13748:SF62">
    <property type="entry name" value="COBW DOMAIN-CONTAINING PROTEIN"/>
    <property type="match status" value="1"/>
</dbReference>
<evidence type="ECO:0000313" key="8">
    <source>
        <dbReference type="Proteomes" id="UP001139179"/>
    </source>
</evidence>
<organism evidence="7 8">
    <name type="scientific">Halalkalibacter oceani</name>
    <dbReference type="NCBI Taxonomy" id="1653776"/>
    <lineage>
        <taxon>Bacteria</taxon>
        <taxon>Bacillati</taxon>
        <taxon>Bacillota</taxon>
        <taxon>Bacilli</taxon>
        <taxon>Bacillales</taxon>
        <taxon>Bacillaceae</taxon>
        <taxon>Halalkalibacter</taxon>
    </lineage>
</organism>
<keyword evidence="2" id="KW-0378">Hydrolase</keyword>
<dbReference type="Pfam" id="PF02492">
    <property type="entry name" value="cobW"/>
    <property type="match status" value="1"/>
</dbReference>
<sequence length="323" mass="36477">MDIRKADIYILTGFLGSGKSTLLTRLLQTEKERGRRAAVLMNELGEMSIDSSIVPPGTPLLELLNGCICCTINAELSYQLKLLLEEHELDAIYIEATGAAHPIEVIDACTHPMLANKVKIKAVITHVDVMAWKYGKMSLKVKKLLKEQVKFADILVLNKTDELEANELSSLMKDIKTINSQAKLIPTTFSQVAPDLLYERSNISRGTDQNRSHDSSHGAHVHYDLHLHTFHYRLTAALDRVSFTNWIKTIPGQLYRAKGFVAFTETPGLFLFNYSYGEPIFERVPAQSFEPVLVFIGDDLDHQKMEADLLKLQAEPDFYNKER</sequence>
<dbReference type="SMART" id="SM00833">
    <property type="entry name" value="CobW_C"/>
    <property type="match status" value="1"/>
</dbReference>
<dbReference type="Gene3D" id="3.30.1220.10">
    <property type="entry name" value="CobW-like, C-terminal domain"/>
    <property type="match status" value="1"/>
</dbReference>
<evidence type="ECO:0000256" key="3">
    <source>
        <dbReference type="ARBA" id="ARBA00023186"/>
    </source>
</evidence>
<dbReference type="Pfam" id="PF07683">
    <property type="entry name" value="CobW_C"/>
    <property type="match status" value="1"/>
</dbReference>
<gene>
    <name evidence="7" type="ORF">M3202_04995</name>
</gene>